<evidence type="ECO:0000313" key="3">
    <source>
        <dbReference type="Proteomes" id="UP001571476"/>
    </source>
</evidence>
<dbReference type="EMBL" id="JBGOSP010000079">
    <property type="protein sequence ID" value="MFA3843818.1"/>
    <property type="molecule type" value="Genomic_DNA"/>
</dbReference>
<evidence type="ECO:0000256" key="1">
    <source>
        <dbReference type="SAM" id="Phobius"/>
    </source>
</evidence>
<keyword evidence="3" id="KW-1185">Reference proteome</keyword>
<evidence type="ECO:0000313" key="2">
    <source>
        <dbReference type="EMBL" id="MFA3843818.1"/>
    </source>
</evidence>
<dbReference type="Proteomes" id="UP001571476">
    <property type="component" value="Unassembled WGS sequence"/>
</dbReference>
<sequence>MRQSSRLTPIGVAKAVPVVSIGAALGSLLALILGVSRPHHLGHGP</sequence>
<name>A0ABV4T259_9ACTN</name>
<keyword evidence="1" id="KW-0812">Transmembrane</keyword>
<keyword evidence="1" id="KW-0472">Membrane</keyword>
<protein>
    <submittedName>
        <fullName evidence="2">Uncharacterized protein</fullName>
    </submittedName>
</protein>
<reference evidence="2 3" key="1">
    <citation type="submission" date="2024-08" db="EMBL/GenBank/DDBJ databases">
        <title>Genome sequence of Streptomyces aureus CACIA-1.46HGO.</title>
        <authorList>
            <person name="Evangelista-Martinez Z."/>
        </authorList>
    </citation>
    <scope>NUCLEOTIDE SEQUENCE [LARGE SCALE GENOMIC DNA]</scope>
    <source>
        <strain evidence="2 3">CACIA-1.46HGO</strain>
    </source>
</reference>
<organism evidence="2 3">
    <name type="scientific">Streptomyces aureus</name>
    <dbReference type="NCBI Taxonomy" id="193461"/>
    <lineage>
        <taxon>Bacteria</taxon>
        <taxon>Bacillati</taxon>
        <taxon>Actinomycetota</taxon>
        <taxon>Actinomycetes</taxon>
        <taxon>Kitasatosporales</taxon>
        <taxon>Streptomycetaceae</taxon>
        <taxon>Streptomyces</taxon>
    </lineage>
</organism>
<keyword evidence="1" id="KW-1133">Transmembrane helix</keyword>
<comment type="caution">
    <text evidence="2">The sequence shown here is derived from an EMBL/GenBank/DDBJ whole genome shotgun (WGS) entry which is preliminary data.</text>
</comment>
<dbReference type="RefSeq" id="WP_372567601.1">
    <property type="nucleotide sequence ID" value="NZ_JBGOSP010000079.1"/>
</dbReference>
<accession>A0ABV4T259</accession>
<proteinExistence type="predicted"/>
<feature type="transmembrane region" description="Helical" evidence="1">
    <location>
        <begin position="12"/>
        <end position="35"/>
    </location>
</feature>
<gene>
    <name evidence="2" type="ORF">ACEG43_48455</name>
</gene>